<evidence type="ECO:0000256" key="2">
    <source>
        <dbReference type="ARBA" id="ARBA00022692"/>
    </source>
</evidence>
<dbReference type="OrthoDB" id="3900342at2759"/>
<keyword evidence="2 5" id="KW-0812">Transmembrane</keyword>
<keyword evidence="3 5" id="KW-1133">Transmembrane helix</keyword>
<dbReference type="PANTHER" id="PTHR43341">
    <property type="entry name" value="AMINO ACID PERMEASE"/>
    <property type="match status" value="1"/>
</dbReference>
<evidence type="ECO:0000256" key="5">
    <source>
        <dbReference type="SAM" id="Phobius"/>
    </source>
</evidence>
<feature type="transmembrane region" description="Helical" evidence="5">
    <location>
        <begin position="246"/>
        <end position="266"/>
    </location>
</feature>
<feature type="transmembrane region" description="Helical" evidence="5">
    <location>
        <begin position="27"/>
        <end position="51"/>
    </location>
</feature>
<dbReference type="EMBL" id="WWBZ02000007">
    <property type="protein sequence ID" value="KAF4312183.1"/>
    <property type="molecule type" value="Genomic_DNA"/>
</dbReference>
<evidence type="ECO:0000313" key="7">
    <source>
        <dbReference type="EMBL" id="KAF4312183.1"/>
    </source>
</evidence>
<reference evidence="7" key="1">
    <citation type="submission" date="2020-04" db="EMBL/GenBank/DDBJ databases">
        <title>Genome Assembly and Annotation of Botryosphaeria dothidea sdau 11-99, a Latent Pathogen of Apple Fruit Ring Rot in China.</title>
        <authorList>
            <person name="Yu C."/>
            <person name="Diao Y."/>
            <person name="Lu Q."/>
            <person name="Zhao J."/>
            <person name="Cui S."/>
            <person name="Peng C."/>
            <person name="He B."/>
            <person name="Liu H."/>
        </authorList>
    </citation>
    <scope>NUCLEOTIDE SEQUENCE [LARGE SCALE GENOMIC DNA]</scope>
    <source>
        <strain evidence="7">Sdau11-99</strain>
    </source>
</reference>
<keyword evidence="4 5" id="KW-0472">Membrane</keyword>
<feature type="transmembrane region" description="Helical" evidence="5">
    <location>
        <begin position="122"/>
        <end position="141"/>
    </location>
</feature>
<organism evidence="7 8">
    <name type="scientific">Botryosphaeria dothidea</name>
    <dbReference type="NCBI Taxonomy" id="55169"/>
    <lineage>
        <taxon>Eukaryota</taxon>
        <taxon>Fungi</taxon>
        <taxon>Dikarya</taxon>
        <taxon>Ascomycota</taxon>
        <taxon>Pezizomycotina</taxon>
        <taxon>Dothideomycetes</taxon>
        <taxon>Dothideomycetes incertae sedis</taxon>
        <taxon>Botryosphaeriales</taxon>
        <taxon>Botryosphaeriaceae</taxon>
        <taxon>Botryosphaeria</taxon>
    </lineage>
</organism>
<evidence type="ECO:0000256" key="4">
    <source>
        <dbReference type="ARBA" id="ARBA00023136"/>
    </source>
</evidence>
<dbReference type="Gene3D" id="1.20.1740.10">
    <property type="entry name" value="Amino acid/polyamine transporter I"/>
    <property type="match status" value="1"/>
</dbReference>
<evidence type="ECO:0000259" key="6">
    <source>
        <dbReference type="Pfam" id="PF00324"/>
    </source>
</evidence>
<dbReference type="Proteomes" id="UP000572817">
    <property type="component" value="Unassembled WGS sequence"/>
</dbReference>
<evidence type="ECO:0000313" key="8">
    <source>
        <dbReference type="Proteomes" id="UP000572817"/>
    </source>
</evidence>
<name>A0A8H4J763_9PEZI</name>
<feature type="transmembrane region" description="Helical" evidence="5">
    <location>
        <begin position="272"/>
        <end position="290"/>
    </location>
</feature>
<dbReference type="InterPro" id="IPR004841">
    <property type="entry name" value="AA-permease/SLC12A_dom"/>
</dbReference>
<comment type="caution">
    <text evidence="7">The sequence shown here is derived from an EMBL/GenBank/DDBJ whole genome shotgun (WGS) entry which is preliminary data.</text>
</comment>
<sequence>MKAQDSLLRLFDGIDALSVTAFGEFEFWLSSLEVMVICGVILLLLIIALGGGPTHDRTGFRYWNDPGAFVEYKTTGDLGKFVGVWSGMVSALYAFSGTELVGITVGEAQNPRIVMPKATKMTFYRILFFYVFSVLVLVMVVPNNSEDLAFATKSSTSAAASPFVVAIKIAKIHGLDHVINGCLMIFAFSAANSERSTASRATAKPPASSPSTNKSGVPVVALATAVIFCLLAYMSAGSGAKTVFGYLTNVVTVFSVLAWIGILVARISFRHYGSYAAIAFLVLLTLTKGLEAFIGGFDGKSFVVQYVGLPVYLVCICGFKPWFRTEAVRPAEADMATGVPVETVAGEKARLAVERAEREVAQGPTRRALGKVCRAFFQWFF</sequence>
<protein>
    <submittedName>
        <fullName evidence="7">Amino acid permease</fullName>
    </submittedName>
</protein>
<keyword evidence="8" id="KW-1185">Reference proteome</keyword>
<feature type="transmembrane region" description="Helical" evidence="5">
    <location>
        <begin position="215"/>
        <end position="234"/>
    </location>
</feature>
<dbReference type="InterPro" id="IPR050524">
    <property type="entry name" value="APC_YAT"/>
</dbReference>
<dbReference type="PIRSF" id="PIRSF006060">
    <property type="entry name" value="AA_transporter"/>
    <property type="match status" value="1"/>
</dbReference>
<evidence type="ECO:0000256" key="1">
    <source>
        <dbReference type="ARBA" id="ARBA00004141"/>
    </source>
</evidence>
<proteinExistence type="predicted"/>
<dbReference type="Pfam" id="PF00324">
    <property type="entry name" value="AA_permease"/>
    <property type="match status" value="1"/>
</dbReference>
<dbReference type="AlphaFoldDB" id="A0A8H4J763"/>
<feature type="domain" description="Amino acid permease/ SLC12A" evidence="6">
    <location>
        <begin position="13"/>
        <end position="326"/>
    </location>
</feature>
<dbReference type="GO" id="GO:0015171">
    <property type="term" value="F:amino acid transmembrane transporter activity"/>
    <property type="evidence" value="ECO:0007669"/>
    <property type="project" value="TreeGrafter"/>
</dbReference>
<accession>A0A8H4J763</accession>
<dbReference type="GO" id="GO:0016020">
    <property type="term" value="C:membrane"/>
    <property type="evidence" value="ECO:0007669"/>
    <property type="project" value="UniProtKB-SubCell"/>
</dbReference>
<dbReference type="PANTHER" id="PTHR43341:SF9">
    <property type="entry name" value="DICARBOXYLIC AMINO ACID PERMEASE"/>
    <property type="match status" value="1"/>
</dbReference>
<evidence type="ECO:0000256" key="3">
    <source>
        <dbReference type="ARBA" id="ARBA00022989"/>
    </source>
</evidence>
<comment type="subcellular location">
    <subcellularLocation>
        <location evidence="1">Membrane</location>
        <topology evidence="1">Multi-pass membrane protein</topology>
    </subcellularLocation>
</comment>
<gene>
    <name evidence="7" type="ORF">GTA08_BOTSDO12075</name>
</gene>